<dbReference type="GO" id="GO:0006529">
    <property type="term" value="P:asparagine biosynthetic process"/>
    <property type="evidence" value="ECO:0007669"/>
    <property type="project" value="InterPro"/>
</dbReference>
<evidence type="ECO:0000259" key="1">
    <source>
        <dbReference type="Pfam" id="PF00733"/>
    </source>
</evidence>
<dbReference type="Pfam" id="PF00733">
    <property type="entry name" value="Asn_synthase"/>
    <property type="match status" value="1"/>
</dbReference>
<name>A0A6J7UIH1_9ZZZZ</name>
<dbReference type="GO" id="GO:0004066">
    <property type="term" value="F:asparagine synthase (glutamine-hydrolyzing) activity"/>
    <property type="evidence" value="ECO:0007669"/>
    <property type="project" value="InterPro"/>
</dbReference>
<dbReference type="InterPro" id="IPR001962">
    <property type="entry name" value="Asn_synthase"/>
</dbReference>
<dbReference type="InterPro" id="IPR051786">
    <property type="entry name" value="ASN_synthetase/amidase"/>
</dbReference>
<dbReference type="AlphaFoldDB" id="A0A6J7UIH1"/>
<dbReference type="InterPro" id="IPR014729">
    <property type="entry name" value="Rossmann-like_a/b/a_fold"/>
</dbReference>
<feature type="domain" description="Asparagine synthetase" evidence="1">
    <location>
        <begin position="198"/>
        <end position="559"/>
    </location>
</feature>
<dbReference type="PANTHER" id="PTHR43284">
    <property type="entry name" value="ASPARAGINE SYNTHETASE (GLUTAMINE-HYDROLYZING)"/>
    <property type="match status" value="1"/>
</dbReference>
<gene>
    <name evidence="2" type="ORF">UFOPK4098_00519</name>
    <name evidence="3" type="ORF">UFOPK4347_01145</name>
</gene>
<dbReference type="EMBL" id="CAFBQU010000030">
    <property type="protein sequence ID" value="CAB5066294.1"/>
    <property type="molecule type" value="Genomic_DNA"/>
</dbReference>
<reference evidence="3" key="1">
    <citation type="submission" date="2020-05" db="EMBL/GenBank/DDBJ databases">
        <authorList>
            <person name="Chiriac C."/>
            <person name="Salcher M."/>
            <person name="Ghai R."/>
            <person name="Kavagutti S V."/>
        </authorList>
    </citation>
    <scope>NUCLEOTIDE SEQUENCE</scope>
</reference>
<dbReference type="PANTHER" id="PTHR43284:SF1">
    <property type="entry name" value="ASPARAGINE SYNTHETASE"/>
    <property type="match status" value="1"/>
</dbReference>
<accession>A0A6J7UIH1</accession>
<proteinExistence type="predicted"/>
<organism evidence="3">
    <name type="scientific">freshwater metagenome</name>
    <dbReference type="NCBI Taxonomy" id="449393"/>
    <lineage>
        <taxon>unclassified sequences</taxon>
        <taxon>metagenomes</taxon>
        <taxon>ecological metagenomes</taxon>
    </lineage>
</organism>
<dbReference type="EMBL" id="CAFBPN010000017">
    <property type="protein sequence ID" value="CAB5015016.1"/>
    <property type="molecule type" value="Genomic_DNA"/>
</dbReference>
<dbReference type="SUPFAM" id="SSF52402">
    <property type="entry name" value="Adenine nucleotide alpha hydrolases-like"/>
    <property type="match status" value="1"/>
</dbReference>
<sequence length="594" mass="65279">MHGVIAYTGSNAERFQQLCHAAEHFGASNFNTHNTGTNWIGSFGSDNVARIFTDANGVGAVYGSAASTVQYHSENFLDEAPDDIAGCAIHREAGLVVAAGRGNHKMFIHHLSENEMMASSSLSVLAYALRDSTSIDRSYEDFALGFGFPPGVQTLFNGIQSLPAGTRYFAATASTETTTTFPVSSPAATSFEQAIPQLHDLFIKAVAEQAGNRTKHAVLLGGFDSMLVAATLRKLGHEVHTYTFSFGDPHFEQKNIKEFVSSLGITHHPVVITPELIEKNLREFSSHFSQLGAQPHYQILTLIGSQQIANDGFTAIANGDGCDALFLSFPTVNRRAKISQRVANAPRFLKKAALLPLQTALAERQLGHVGRVMRSVLNNALLPQPARGHLPTQYLDHYALSQLRIGAQPEQAETMLALRLRVAEPTAQMNAPRRAFHGNGLTGQSRVKVDGAVCATGLPHFSPYLHPEFRAFVNSLPIEYLKDQSNSPSAKGKELLVAMVREYKLLPDLFINQPKQSPSDSPVDTWYMTSLKKQMLNQMQDLPFAVNTKYVNTILRAKYPETWYRNKVSIAHHTMQAIGLLASYASFNRLLREE</sequence>
<evidence type="ECO:0000313" key="3">
    <source>
        <dbReference type="EMBL" id="CAB5066294.1"/>
    </source>
</evidence>
<protein>
    <submittedName>
        <fullName evidence="3">Unannotated protein</fullName>
    </submittedName>
</protein>
<dbReference type="Gene3D" id="3.40.50.620">
    <property type="entry name" value="HUPs"/>
    <property type="match status" value="2"/>
</dbReference>
<evidence type="ECO:0000313" key="2">
    <source>
        <dbReference type="EMBL" id="CAB5015016.1"/>
    </source>
</evidence>